<protein>
    <submittedName>
        <fullName evidence="2">Uncharacterized protein</fullName>
    </submittedName>
</protein>
<gene>
    <name evidence="2" type="ORF">AWC06_21730</name>
</gene>
<dbReference type="AlphaFoldDB" id="A0A1X1UN48"/>
<sequence>MPSRLRRLLDFDLSIAELIGVALLLTAPYLIVGGVWAGTHAERLEQLRGVDLLISLLGSIALWPVLVLANVSC</sequence>
<comment type="caution">
    <text evidence="2">The sequence shown here is derived from an EMBL/GenBank/DDBJ whole genome shotgun (WGS) entry which is preliminary data.</text>
</comment>
<dbReference type="OrthoDB" id="4567248at2"/>
<evidence type="ECO:0000256" key="1">
    <source>
        <dbReference type="SAM" id="Phobius"/>
    </source>
</evidence>
<dbReference type="Proteomes" id="UP000194000">
    <property type="component" value="Unassembled WGS sequence"/>
</dbReference>
<dbReference type="STRING" id="1260918.AWC06_21730"/>
<keyword evidence="3" id="KW-1185">Reference proteome</keyword>
<proteinExistence type="predicted"/>
<evidence type="ECO:0000313" key="2">
    <source>
        <dbReference type="EMBL" id="ORV58108.1"/>
    </source>
</evidence>
<reference evidence="2 3" key="1">
    <citation type="submission" date="2016-01" db="EMBL/GenBank/DDBJ databases">
        <title>The new phylogeny of the genus Mycobacterium.</title>
        <authorList>
            <person name="Tarcisio F."/>
            <person name="Conor M."/>
            <person name="Antonella G."/>
            <person name="Elisabetta G."/>
            <person name="Giulia F.S."/>
            <person name="Sara T."/>
            <person name="Anna F."/>
            <person name="Clotilde B."/>
            <person name="Roberto B."/>
            <person name="Veronica D.S."/>
            <person name="Fabio R."/>
            <person name="Monica P."/>
            <person name="Olivier J."/>
            <person name="Enrico T."/>
            <person name="Nicola S."/>
        </authorList>
    </citation>
    <scope>NUCLEOTIDE SEQUENCE [LARGE SCALE GENOMIC DNA]</scope>
    <source>
        <strain evidence="2 3">DSM 45731</strain>
    </source>
</reference>
<feature type="transmembrane region" description="Helical" evidence="1">
    <location>
        <begin position="12"/>
        <end position="32"/>
    </location>
</feature>
<keyword evidence="1" id="KW-1133">Transmembrane helix</keyword>
<keyword evidence="1" id="KW-0472">Membrane</keyword>
<feature type="transmembrane region" description="Helical" evidence="1">
    <location>
        <begin position="52"/>
        <end position="71"/>
    </location>
</feature>
<accession>A0A1X1UN48</accession>
<name>A0A1X1UN48_9MYCO</name>
<keyword evidence="1" id="KW-0812">Transmembrane</keyword>
<evidence type="ECO:0000313" key="3">
    <source>
        <dbReference type="Proteomes" id="UP000194000"/>
    </source>
</evidence>
<dbReference type="EMBL" id="LQOW01000028">
    <property type="protein sequence ID" value="ORV58108.1"/>
    <property type="molecule type" value="Genomic_DNA"/>
</dbReference>
<organism evidence="2 3">
    <name type="scientific">Mycobacterium fragae</name>
    <dbReference type="NCBI Taxonomy" id="1260918"/>
    <lineage>
        <taxon>Bacteria</taxon>
        <taxon>Bacillati</taxon>
        <taxon>Actinomycetota</taxon>
        <taxon>Actinomycetes</taxon>
        <taxon>Mycobacteriales</taxon>
        <taxon>Mycobacteriaceae</taxon>
        <taxon>Mycobacterium</taxon>
    </lineage>
</organism>